<reference evidence="3" key="1">
    <citation type="journal article" date="2019" name="Int. J. Syst. Evol. Microbiol.">
        <title>The Global Catalogue of Microorganisms (GCM) 10K type strain sequencing project: providing services to taxonomists for standard genome sequencing and annotation.</title>
        <authorList>
            <consortium name="The Broad Institute Genomics Platform"/>
            <consortium name="The Broad Institute Genome Sequencing Center for Infectious Disease"/>
            <person name="Wu L."/>
            <person name="Ma J."/>
        </authorList>
    </citation>
    <scope>NUCLEOTIDE SEQUENCE [LARGE SCALE GENOMIC DNA]</scope>
    <source>
        <strain evidence="3">KCTC 52232</strain>
    </source>
</reference>
<comment type="caution">
    <text evidence="2">The sequence shown here is derived from an EMBL/GenBank/DDBJ whole genome shotgun (WGS) entry which is preliminary data.</text>
</comment>
<accession>A0ABW5XR06</accession>
<protein>
    <submittedName>
        <fullName evidence="2">Uncharacterized protein</fullName>
    </submittedName>
</protein>
<keyword evidence="1" id="KW-0812">Transmembrane</keyword>
<gene>
    <name evidence="2" type="ORF">ACFSYC_12925</name>
</gene>
<sequence length="130" mass="14466">MRTVLIYLLSLSLLLVGGYHYANGATCGRHHLSKFITNAEKLKLSKPNTQAVVGALLTVDKSQILINIEDEEDDASFSRRLLPLAGYFVVLVFAAFTLQILSTLKKRALQVQRLSYNSPQIYILQGAMLI</sequence>
<organism evidence="2 3">
    <name type="scientific">Mucilaginibacter antarcticus</name>
    <dbReference type="NCBI Taxonomy" id="1855725"/>
    <lineage>
        <taxon>Bacteria</taxon>
        <taxon>Pseudomonadati</taxon>
        <taxon>Bacteroidota</taxon>
        <taxon>Sphingobacteriia</taxon>
        <taxon>Sphingobacteriales</taxon>
        <taxon>Sphingobacteriaceae</taxon>
        <taxon>Mucilaginibacter</taxon>
    </lineage>
</organism>
<name>A0ABW5XR06_9SPHI</name>
<evidence type="ECO:0000313" key="2">
    <source>
        <dbReference type="EMBL" id="MFD2865597.1"/>
    </source>
</evidence>
<evidence type="ECO:0000313" key="3">
    <source>
        <dbReference type="Proteomes" id="UP001597601"/>
    </source>
</evidence>
<keyword evidence="1" id="KW-0472">Membrane</keyword>
<keyword evidence="1" id="KW-1133">Transmembrane helix</keyword>
<evidence type="ECO:0000256" key="1">
    <source>
        <dbReference type="SAM" id="Phobius"/>
    </source>
</evidence>
<proteinExistence type="predicted"/>
<dbReference type="Proteomes" id="UP001597601">
    <property type="component" value="Unassembled WGS sequence"/>
</dbReference>
<feature type="transmembrane region" description="Helical" evidence="1">
    <location>
        <begin position="84"/>
        <end position="104"/>
    </location>
</feature>
<dbReference type="RefSeq" id="WP_377128205.1">
    <property type="nucleotide sequence ID" value="NZ_JBHUHN010000001.1"/>
</dbReference>
<dbReference type="EMBL" id="JBHUON010000015">
    <property type="protein sequence ID" value="MFD2865597.1"/>
    <property type="molecule type" value="Genomic_DNA"/>
</dbReference>
<keyword evidence="3" id="KW-1185">Reference proteome</keyword>